<sequence>MSGCSDEFLLGVDFMRVRMATMDFDRNEARYKDGERAHPVSNMRLKGNAVTPVEVFVVAEDGESGQYLHTTYTDSVICGHNGSERASMGARNQYQQHISTNSKREWALERVYQWMMSGEPNSERLDGEDDVNIGVGEPDACMLITKLLTKNSSDCPPATALDIHHYIDTGDASPIMLK</sequence>
<evidence type="ECO:0000313" key="1">
    <source>
        <dbReference type="EMBL" id="POM78939.1"/>
    </source>
</evidence>
<reference evidence="1 2" key="1">
    <citation type="journal article" date="2017" name="Genome Biol. Evol.">
        <title>Phytophthora megakarya and P. palmivora, closely related causal agents of cacao black pod rot, underwent increases in genome sizes and gene numbers by different mechanisms.</title>
        <authorList>
            <person name="Ali S.S."/>
            <person name="Shao J."/>
            <person name="Lary D.J."/>
            <person name="Kronmiller B."/>
            <person name="Shen D."/>
            <person name="Strem M.D."/>
            <person name="Amoako-Attah I."/>
            <person name="Akrofi A.Y."/>
            <person name="Begoude B.A."/>
            <person name="Ten Hoopen G.M."/>
            <person name="Coulibaly K."/>
            <person name="Kebe B.I."/>
            <person name="Melnick R.L."/>
            <person name="Guiltinan M.J."/>
            <person name="Tyler B.M."/>
            <person name="Meinhardt L.W."/>
            <person name="Bailey B.A."/>
        </authorList>
    </citation>
    <scope>NUCLEOTIDE SEQUENCE [LARGE SCALE GENOMIC DNA]</scope>
    <source>
        <strain evidence="2">sbr112.9</strain>
    </source>
</reference>
<keyword evidence="2" id="KW-1185">Reference proteome</keyword>
<dbReference type="Proteomes" id="UP000237271">
    <property type="component" value="Unassembled WGS sequence"/>
</dbReference>
<organism evidence="1 2">
    <name type="scientific">Phytophthora palmivora</name>
    <dbReference type="NCBI Taxonomy" id="4796"/>
    <lineage>
        <taxon>Eukaryota</taxon>
        <taxon>Sar</taxon>
        <taxon>Stramenopiles</taxon>
        <taxon>Oomycota</taxon>
        <taxon>Peronosporomycetes</taxon>
        <taxon>Peronosporales</taxon>
        <taxon>Peronosporaceae</taxon>
        <taxon>Phytophthora</taxon>
    </lineage>
</organism>
<gene>
    <name evidence="1" type="ORF">PHPALM_3468</name>
</gene>
<evidence type="ECO:0000313" key="2">
    <source>
        <dbReference type="Proteomes" id="UP000237271"/>
    </source>
</evidence>
<accession>A0A2P4YMG4</accession>
<comment type="caution">
    <text evidence="1">The sequence shown here is derived from an EMBL/GenBank/DDBJ whole genome shotgun (WGS) entry which is preliminary data.</text>
</comment>
<protein>
    <submittedName>
        <fullName evidence="1">Uncharacterized protein</fullName>
    </submittedName>
</protein>
<dbReference type="AlphaFoldDB" id="A0A2P4YMG4"/>
<dbReference type="EMBL" id="NCKW01001868">
    <property type="protein sequence ID" value="POM78939.1"/>
    <property type="molecule type" value="Genomic_DNA"/>
</dbReference>
<name>A0A2P4YMG4_9STRA</name>
<proteinExistence type="predicted"/>